<comment type="caution">
    <text evidence="2">The sequence shown here is derived from an EMBL/GenBank/DDBJ whole genome shotgun (WGS) entry which is preliminary data.</text>
</comment>
<dbReference type="Proteomes" id="UP001596405">
    <property type="component" value="Unassembled WGS sequence"/>
</dbReference>
<evidence type="ECO:0000313" key="2">
    <source>
        <dbReference type="EMBL" id="MFC7000018.1"/>
    </source>
</evidence>
<dbReference type="NCBIfam" id="TIGR03519">
    <property type="entry name" value="T9SS_PorP_fam"/>
    <property type="match status" value="1"/>
</dbReference>
<organism evidence="2 3">
    <name type="scientific">Rufibacter roseus</name>
    <dbReference type="NCBI Taxonomy" id="1567108"/>
    <lineage>
        <taxon>Bacteria</taxon>
        <taxon>Pseudomonadati</taxon>
        <taxon>Bacteroidota</taxon>
        <taxon>Cytophagia</taxon>
        <taxon>Cytophagales</taxon>
        <taxon>Hymenobacteraceae</taxon>
        <taxon>Rufibacter</taxon>
    </lineage>
</organism>
<evidence type="ECO:0000256" key="1">
    <source>
        <dbReference type="SAM" id="SignalP"/>
    </source>
</evidence>
<dbReference type="Pfam" id="PF11751">
    <property type="entry name" value="PorP_SprF"/>
    <property type="match status" value="1"/>
</dbReference>
<protein>
    <submittedName>
        <fullName evidence="2">PorP/SprF family type IX secretion system membrane protein</fullName>
    </submittedName>
</protein>
<reference evidence="3" key="1">
    <citation type="journal article" date="2019" name="Int. J. Syst. Evol. Microbiol.">
        <title>The Global Catalogue of Microorganisms (GCM) 10K type strain sequencing project: providing services to taxonomists for standard genome sequencing and annotation.</title>
        <authorList>
            <consortium name="The Broad Institute Genomics Platform"/>
            <consortium name="The Broad Institute Genome Sequencing Center for Infectious Disease"/>
            <person name="Wu L."/>
            <person name="Ma J."/>
        </authorList>
    </citation>
    <scope>NUCLEOTIDE SEQUENCE [LARGE SCALE GENOMIC DNA]</scope>
    <source>
        <strain evidence="3">CGMCC 4.7393</strain>
    </source>
</reference>
<accession>A0ABW2DSF3</accession>
<evidence type="ECO:0000313" key="3">
    <source>
        <dbReference type="Proteomes" id="UP001596405"/>
    </source>
</evidence>
<feature type="signal peptide" evidence="1">
    <location>
        <begin position="1"/>
        <end position="28"/>
    </location>
</feature>
<dbReference type="RefSeq" id="WP_082883047.1">
    <property type="nucleotide sequence ID" value="NZ_JBHSYQ010000016.1"/>
</dbReference>
<feature type="chain" id="PRO_5047304619" evidence="1">
    <location>
        <begin position="29"/>
        <end position="311"/>
    </location>
</feature>
<name>A0ABW2DSF3_9BACT</name>
<gene>
    <name evidence="2" type="ORF">ACFQHR_20455</name>
</gene>
<dbReference type="InterPro" id="IPR019861">
    <property type="entry name" value="PorP/SprF_Bacteroidetes"/>
</dbReference>
<keyword evidence="1" id="KW-0732">Signal</keyword>
<proteinExistence type="predicted"/>
<keyword evidence="3" id="KW-1185">Reference proteome</keyword>
<dbReference type="EMBL" id="JBHSYQ010000016">
    <property type="protein sequence ID" value="MFC7000018.1"/>
    <property type="molecule type" value="Genomic_DNA"/>
</dbReference>
<sequence length="311" mass="33724">MNLVNNISKRFALAVVGSALALALPALVGENQAQAQLNPMGTMYFQNQYLANPAMAGLEAGVKLNVAYRQQWNSLPGAPRSQSFTGEYGFGNNVGVGVNVYNTKTGLIQQTSVQATYAYHFQVAEDQKLNLGLSLGASRQSIRQLDITGDNFDPSVNRFNDRGVQVDGDVGAAYNFSKLQVQAAILGLRNLLVSDPNQEDYVNYPTFFSSVSYRFDLEVGGQTIGLEPKVAYRGIRETDNILDAGANVSFLDNNLQVFGLYHSTKAATLGFSVGYKSRVAITGIYTTSNPEIKDYTGGGFEIGLRLALQKQ</sequence>